<gene>
    <name evidence="1" type="ORF">CARN6_1714</name>
</gene>
<proteinExistence type="predicted"/>
<name>E6QLZ2_9ZZZZ</name>
<evidence type="ECO:0000313" key="1">
    <source>
        <dbReference type="EMBL" id="CBI08263.1"/>
    </source>
</evidence>
<dbReference type="AlphaFoldDB" id="E6QLZ2"/>
<organism evidence="1">
    <name type="scientific">mine drainage metagenome</name>
    <dbReference type="NCBI Taxonomy" id="410659"/>
    <lineage>
        <taxon>unclassified sequences</taxon>
        <taxon>metagenomes</taxon>
        <taxon>ecological metagenomes</taxon>
    </lineage>
</organism>
<accession>E6QLZ2</accession>
<comment type="caution">
    <text evidence="1">The sequence shown here is derived from an EMBL/GenBank/DDBJ whole genome shotgun (WGS) entry which is preliminary data.</text>
</comment>
<reference evidence="1" key="1">
    <citation type="submission" date="2009-10" db="EMBL/GenBank/DDBJ databases">
        <title>Diversity of trophic interactions inside an arsenic-rich microbial ecosystem.</title>
        <authorList>
            <person name="Bertin P.N."/>
            <person name="Heinrich-Salmeron A."/>
            <person name="Pelletier E."/>
            <person name="Goulhen-Chollet F."/>
            <person name="Arsene-Ploetze F."/>
            <person name="Gallien S."/>
            <person name="Calteau A."/>
            <person name="Vallenet D."/>
            <person name="Casiot C."/>
            <person name="Chane-Woon-Ming B."/>
            <person name="Giloteaux L."/>
            <person name="Barakat M."/>
            <person name="Bonnefoy V."/>
            <person name="Bruneel O."/>
            <person name="Chandler M."/>
            <person name="Cleiss J."/>
            <person name="Duran R."/>
            <person name="Elbaz-Poulichet F."/>
            <person name="Fonknechten N."/>
            <person name="Lauga B."/>
            <person name="Mornico D."/>
            <person name="Ortet P."/>
            <person name="Schaeffer C."/>
            <person name="Siguier P."/>
            <person name="Alexander Thil Smith A."/>
            <person name="Van Dorsselaer A."/>
            <person name="Weissenbach J."/>
            <person name="Medigue C."/>
            <person name="Le Paslier D."/>
        </authorList>
    </citation>
    <scope>NUCLEOTIDE SEQUENCE</scope>
</reference>
<sequence>MKKGENWRGELSLPKNKAPKNSVRGYSGFFEIGLVKIVGW</sequence>
<dbReference type="EMBL" id="CABQ01000199">
    <property type="protein sequence ID" value="CBI08263.1"/>
    <property type="molecule type" value="Genomic_DNA"/>
</dbReference>
<protein>
    <submittedName>
        <fullName evidence="1">Uncharacterized protein</fullName>
    </submittedName>
</protein>